<dbReference type="Proteomes" id="UP001219518">
    <property type="component" value="Unassembled WGS sequence"/>
</dbReference>
<protein>
    <submittedName>
        <fullName evidence="2">Phosphatidylinositol-binding clathrin assembly protein</fullName>
    </submittedName>
</protein>
<dbReference type="AlphaFoldDB" id="A0AAE1HRS0"/>
<evidence type="ECO:0000256" key="1">
    <source>
        <dbReference type="SAM" id="SignalP"/>
    </source>
</evidence>
<feature type="chain" id="PRO_5041981223" evidence="1">
    <location>
        <begin position="17"/>
        <end position="251"/>
    </location>
</feature>
<organism evidence="2 3">
    <name type="scientific">Frankliniella fusca</name>
    <dbReference type="NCBI Taxonomy" id="407009"/>
    <lineage>
        <taxon>Eukaryota</taxon>
        <taxon>Metazoa</taxon>
        <taxon>Ecdysozoa</taxon>
        <taxon>Arthropoda</taxon>
        <taxon>Hexapoda</taxon>
        <taxon>Insecta</taxon>
        <taxon>Pterygota</taxon>
        <taxon>Neoptera</taxon>
        <taxon>Paraneoptera</taxon>
        <taxon>Thysanoptera</taxon>
        <taxon>Terebrantia</taxon>
        <taxon>Thripoidea</taxon>
        <taxon>Thripidae</taxon>
        <taxon>Frankliniella</taxon>
    </lineage>
</organism>
<reference evidence="2" key="2">
    <citation type="journal article" date="2023" name="BMC Genomics">
        <title>Pest status, molecular evolution, and epigenetic factors derived from the genome assembly of Frankliniella fusca, a thysanopteran phytovirus vector.</title>
        <authorList>
            <person name="Catto M.A."/>
            <person name="Labadie P.E."/>
            <person name="Jacobson A.L."/>
            <person name="Kennedy G.G."/>
            <person name="Srinivasan R."/>
            <person name="Hunt B.G."/>
        </authorList>
    </citation>
    <scope>NUCLEOTIDE SEQUENCE</scope>
    <source>
        <strain evidence="2">PL_HMW_Pooled</strain>
    </source>
</reference>
<accession>A0AAE1HRS0</accession>
<keyword evidence="1" id="KW-0732">Signal</keyword>
<proteinExistence type="predicted"/>
<keyword evidence="3" id="KW-1185">Reference proteome</keyword>
<evidence type="ECO:0000313" key="3">
    <source>
        <dbReference type="Proteomes" id="UP001219518"/>
    </source>
</evidence>
<name>A0AAE1HRS0_9NEOP</name>
<comment type="caution">
    <text evidence="2">The sequence shown here is derived from an EMBL/GenBank/DDBJ whole genome shotgun (WGS) entry which is preliminary data.</text>
</comment>
<sequence length="251" mass="25561">MVPLLILLLSLAWCRAGSVFDALGEVLQPAGGSSVAVSAAGGTAAQSGPGKVLTGDLDSSLASLAENLSMNKGAQQNVKGVQWNSPKNTAKAGGVAGGWTPQPMAATTGANYRPMGQGMASSMNFHMGMNMDMTMPTQFPAMQSMQGMAPGMPGMVPVQGMAPVPVAVPVQGMAPMRPVQPMLGGGAGGGSMAVPAQPAAAPVQAQPQTLDPFGALTSSGINGTMLYILISSGLVLCEPSWINWMMWLWTD</sequence>
<gene>
    <name evidence="2" type="ORF">KUF71_014438</name>
</gene>
<dbReference type="EMBL" id="JAHWGI010001243">
    <property type="protein sequence ID" value="KAK3926189.1"/>
    <property type="molecule type" value="Genomic_DNA"/>
</dbReference>
<evidence type="ECO:0000313" key="2">
    <source>
        <dbReference type="EMBL" id="KAK3926189.1"/>
    </source>
</evidence>
<reference evidence="2" key="1">
    <citation type="submission" date="2021-07" db="EMBL/GenBank/DDBJ databases">
        <authorList>
            <person name="Catto M.A."/>
            <person name="Jacobson A."/>
            <person name="Kennedy G."/>
            <person name="Labadie P."/>
            <person name="Hunt B.G."/>
            <person name="Srinivasan R."/>
        </authorList>
    </citation>
    <scope>NUCLEOTIDE SEQUENCE</scope>
    <source>
        <strain evidence="2">PL_HMW_Pooled</strain>
        <tissue evidence="2">Head</tissue>
    </source>
</reference>
<feature type="signal peptide" evidence="1">
    <location>
        <begin position="1"/>
        <end position="16"/>
    </location>
</feature>